<accession>A0A6C0AC55</accession>
<protein>
    <submittedName>
        <fullName evidence="2">Uncharacterized protein</fullName>
    </submittedName>
</protein>
<name>A0A6C0AC55_9ZZZZ</name>
<reference evidence="2" key="1">
    <citation type="journal article" date="2020" name="Nature">
        <title>Giant virus diversity and host interactions through global metagenomics.</title>
        <authorList>
            <person name="Schulz F."/>
            <person name="Roux S."/>
            <person name="Paez-Espino D."/>
            <person name="Jungbluth S."/>
            <person name="Walsh D.A."/>
            <person name="Denef V.J."/>
            <person name="McMahon K.D."/>
            <person name="Konstantinidis K.T."/>
            <person name="Eloe-Fadrosh E.A."/>
            <person name="Kyrpides N.C."/>
            <person name="Woyke T."/>
        </authorList>
    </citation>
    <scope>NUCLEOTIDE SEQUENCE</scope>
    <source>
        <strain evidence="2">GVMAG-S-1004661-13</strain>
    </source>
</reference>
<keyword evidence="1" id="KW-1133">Transmembrane helix</keyword>
<keyword evidence="1" id="KW-0812">Transmembrane</keyword>
<dbReference type="AlphaFoldDB" id="A0A6C0AC55"/>
<sequence length="277" mass="31959">MMHTPVTFWTNTATIPLLSIVVPEFIWLILPIGIGLALFVVLSAQLFNTQTKQVQYTHQPVVFDKPMVLQNNNGSTHDKHYKHNTHINRVKLNNGSKLNRRVKQSNSHGRGYETEQVDRLFHLNVIGSDNISRTITVSYTYNRKHNVLRYGACVFKSDDRYPHFTADIRNRSSATAMERNDKAPVILHNIFDNGTLSEFHENIVNYIVKNHFMVHNTQFRRFSKALSHLNVMEIDKIVRSVPCRTKSENLLSTIRHNNFGDKPSLQEVLNHVTSCNK</sequence>
<keyword evidence="1" id="KW-0472">Membrane</keyword>
<feature type="transmembrane region" description="Helical" evidence="1">
    <location>
        <begin position="25"/>
        <end position="47"/>
    </location>
</feature>
<evidence type="ECO:0000256" key="1">
    <source>
        <dbReference type="SAM" id="Phobius"/>
    </source>
</evidence>
<dbReference type="EMBL" id="MN740544">
    <property type="protein sequence ID" value="QHS77287.1"/>
    <property type="molecule type" value="Genomic_DNA"/>
</dbReference>
<proteinExistence type="predicted"/>
<evidence type="ECO:0000313" key="2">
    <source>
        <dbReference type="EMBL" id="QHS77287.1"/>
    </source>
</evidence>
<organism evidence="2">
    <name type="scientific">viral metagenome</name>
    <dbReference type="NCBI Taxonomy" id="1070528"/>
    <lineage>
        <taxon>unclassified sequences</taxon>
        <taxon>metagenomes</taxon>
        <taxon>organismal metagenomes</taxon>
    </lineage>
</organism>